<dbReference type="Gene3D" id="3.90.20.20">
    <property type="match status" value="1"/>
</dbReference>
<name>A0A1I3MX67_9SPIR</name>
<dbReference type="EMBL" id="FORI01000011">
    <property type="protein sequence ID" value="SFJ01345.1"/>
    <property type="molecule type" value="Genomic_DNA"/>
</dbReference>
<dbReference type="PANTHER" id="PTHR21237">
    <property type="entry name" value="GRPE PROTEIN"/>
    <property type="match status" value="1"/>
</dbReference>
<evidence type="ECO:0000256" key="6">
    <source>
        <dbReference type="SAM" id="MobiDB-lite"/>
    </source>
</evidence>
<dbReference type="HAMAP" id="MF_01151">
    <property type="entry name" value="GrpE"/>
    <property type="match status" value="1"/>
</dbReference>
<comment type="similarity">
    <text evidence="1 3 5">Belongs to the GrpE family.</text>
</comment>
<dbReference type="PANTHER" id="PTHR21237:SF23">
    <property type="entry name" value="GRPE PROTEIN HOMOLOG, MITOCHONDRIAL"/>
    <property type="match status" value="1"/>
</dbReference>
<evidence type="ECO:0000256" key="3">
    <source>
        <dbReference type="HAMAP-Rule" id="MF_01151"/>
    </source>
</evidence>
<proteinExistence type="inferred from homology"/>
<dbReference type="Proteomes" id="UP000182737">
    <property type="component" value="Unassembled WGS sequence"/>
</dbReference>
<dbReference type="GO" id="GO:0042803">
    <property type="term" value="F:protein homodimerization activity"/>
    <property type="evidence" value="ECO:0007669"/>
    <property type="project" value="InterPro"/>
</dbReference>
<dbReference type="GO" id="GO:0006457">
    <property type="term" value="P:protein folding"/>
    <property type="evidence" value="ECO:0007669"/>
    <property type="project" value="InterPro"/>
</dbReference>
<dbReference type="AlphaFoldDB" id="A0A1I3MX67"/>
<organism evidence="7 8">
    <name type="scientific">Treponema bryantii</name>
    <dbReference type="NCBI Taxonomy" id="163"/>
    <lineage>
        <taxon>Bacteria</taxon>
        <taxon>Pseudomonadati</taxon>
        <taxon>Spirochaetota</taxon>
        <taxon>Spirochaetia</taxon>
        <taxon>Spirochaetales</taxon>
        <taxon>Treponemataceae</taxon>
        <taxon>Treponema</taxon>
    </lineage>
</organism>
<comment type="function">
    <text evidence="3 4">Participates actively in the response to hyperosmotic and heat shock by preventing the aggregation of stress-denatured proteins, in association with DnaK and GrpE. It is the nucleotide exchange factor for DnaK and may function as a thermosensor. Unfolded proteins bind initially to DnaJ; upon interaction with the DnaJ-bound protein, DnaK hydrolyzes its bound ATP, resulting in the formation of a stable complex. GrpE releases ADP from DnaK; ATP binding to DnaK triggers the release of the substrate protein, thus completing the reaction cycle. Several rounds of ATP-dependent interactions between DnaJ, DnaK and GrpE are required for fully efficient folding.</text>
</comment>
<comment type="subcellular location">
    <subcellularLocation>
        <location evidence="3">Cytoplasm</location>
    </subcellularLocation>
</comment>
<dbReference type="GO" id="GO:0051082">
    <property type="term" value="F:unfolded protein binding"/>
    <property type="evidence" value="ECO:0007669"/>
    <property type="project" value="TreeGrafter"/>
</dbReference>
<feature type="compositionally biased region" description="Basic and acidic residues" evidence="6">
    <location>
        <begin position="1"/>
        <end position="19"/>
    </location>
</feature>
<dbReference type="SUPFAM" id="SSF51064">
    <property type="entry name" value="Head domain of nucleotide exchange factor GrpE"/>
    <property type="match status" value="1"/>
</dbReference>
<dbReference type="InterPro" id="IPR000740">
    <property type="entry name" value="GrpE"/>
</dbReference>
<evidence type="ECO:0000256" key="5">
    <source>
        <dbReference type="RuleBase" id="RU004478"/>
    </source>
</evidence>
<dbReference type="Gene3D" id="2.30.22.10">
    <property type="entry name" value="Head domain of nucleotide exchange factor GrpE"/>
    <property type="match status" value="1"/>
</dbReference>
<feature type="compositionally biased region" description="Basic and acidic residues" evidence="6">
    <location>
        <begin position="31"/>
        <end position="50"/>
    </location>
</feature>
<dbReference type="RefSeq" id="WP_074933236.1">
    <property type="nucleotide sequence ID" value="NZ_FORI01000011.1"/>
</dbReference>
<keyword evidence="8" id="KW-1185">Reference proteome</keyword>
<dbReference type="PROSITE" id="PS01071">
    <property type="entry name" value="GRPE"/>
    <property type="match status" value="1"/>
</dbReference>
<reference evidence="8" key="1">
    <citation type="submission" date="2016-10" db="EMBL/GenBank/DDBJ databases">
        <authorList>
            <person name="Varghese N."/>
            <person name="Submissions S."/>
        </authorList>
    </citation>
    <scope>NUCLEOTIDE SEQUENCE [LARGE SCALE GENOMIC DNA]</scope>
    <source>
        <strain evidence="8">XBD1002</strain>
    </source>
</reference>
<evidence type="ECO:0000313" key="8">
    <source>
        <dbReference type="Proteomes" id="UP000182737"/>
    </source>
</evidence>
<dbReference type="CDD" id="cd00446">
    <property type="entry name" value="GrpE"/>
    <property type="match status" value="1"/>
</dbReference>
<sequence length="200" mass="22608">MAEEKTEQAENQTEEKATSQEETADSQAADAAEKPADAADEKKEQTPEERIAALEKENADLKDQLLRRAADFDNYRKRMMKEKQDTYDYANAGLLGDLLDSLDNFDRTIDAAKDAKDAKSIADGIKMINKNLVKMLEDKYGLTGYGKEGDEFNPDEHEAIGRMEDEKAKKETLAQVYLKGYKLKDKVIRHAKVMVKVPKQ</sequence>
<dbReference type="SUPFAM" id="SSF58014">
    <property type="entry name" value="Coiled-coil domain of nucleotide exchange factor GrpE"/>
    <property type="match status" value="1"/>
</dbReference>
<protein>
    <recommendedName>
        <fullName evidence="3 4">Protein GrpE</fullName>
    </recommendedName>
    <alternativeName>
        <fullName evidence="3">HSP-70 cofactor</fullName>
    </alternativeName>
</protein>
<dbReference type="Pfam" id="PF01025">
    <property type="entry name" value="GrpE"/>
    <property type="match status" value="1"/>
</dbReference>
<keyword evidence="3 4" id="KW-0346">Stress response</keyword>
<dbReference type="InterPro" id="IPR013805">
    <property type="entry name" value="GrpE_CC"/>
</dbReference>
<evidence type="ECO:0000256" key="4">
    <source>
        <dbReference type="RuleBase" id="RU000639"/>
    </source>
</evidence>
<keyword evidence="2 3" id="KW-0143">Chaperone</keyword>
<dbReference type="GO" id="GO:0005737">
    <property type="term" value="C:cytoplasm"/>
    <property type="evidence" value="ECO:0007669"/>
    <property type="project" value="UniProtKB-SubCell"/>
</dbReference>
<dbReference type="GO" id="GO:0000774">
    <property type="term" value="F:adenyl-nucleotide exchange factor activity"/>
    <property type="evidence" value="ECO:0007669"/>
    <property type="project" value="InterPro"/>
</dbReference>
<evidence type="ECO:0000256" key="2">
    <source>
        <dbReference type="ARBA" id="ARBA00023186"/>
    </source>
</evidence>
<keyword evidence="3" id="KW-0963">Cytoplasm</keyword>
<evidence type="ECO:0000313" key="7">
    <source>
        <dbReference type="EMBL" id="SFJ01345.1"/>
    </source>
</evidence>
<comment type="subunit">
    <text evidence="3">Homodimer.</text>
</comment>
<feature type="region of interest" description="Disordered" evidence="6">
    <location>
        <begin position="1"/>
        <end position="50"/>
    </location>
</feature>
<dbReference type="GO" id="GO:0051087">
    <property type="term" value="F:protein-folding chaperone binding"/>
    <property type="evidence" value="ECO:0007669"/>
    <property type="project" value="InterPro"/>
</dbReference>
<evidence type="ECO:0000256" key="1">
    <source>
        <dbReference type="ARBA" id="ARBA00009054"/>
    </source>
</evidence>
<gene>
    <name evidence="3" type="primary">grpE</name>
    <name evidence="7" type="ORF">SAMN04487775_11114</name>
</gene>
<dbReference type="OrthoDB" id="9812586at2"/>
<dbReference type="InterPro" id="IPR009012">
    <property type="entry name" value="GrpE_head"/>
</dbReference>
<dbReference type="PRINTS" id="PR00773">
    <property type="entry name" value="GRPEPROTEIN"/>
</dbReference>
<accession>A0A1I3MX67</accession>